<organism evidence="1 2">
    <name type="scientific">Anaerosolibacter carboniphilus</name>
    <dbReference type="NCBI Taxonomy" id="1417629"/>
    <lineage>
        <taxon>Bacteria</taxon>
        <taxon>Bacillati</taxon>
        <taxon>Bacillota</taxon>
        <taxon>Clostridia</taxon>
        <taxon>Peptostreptococcales</taxon>
        <taxon>Thermotaleaceae</taxon>
        <taxon>Anaerosolibacter</taxon>
    </lineage>
</organism>
<dbReference type="RefSeq" id="WP_184308819.1">
    <property type="nucleotide sequence ID" value="NZ_JACHEN010000004.1"/>
</dbReference>
<protein>
    <submittedName>
        <fullName evidence="1">SPP1 family predicted phage head-tail adaptor</fullName>
    </submittedName>
</protein>
<keyword evidence="2" id="KW-1185">Reference proteome</keyword>
<dbReference type="Proteomes" id="UP000579281">
    <property type="component" value="Unassembled WGS sequence"/>
</dbReference>
<comment type="caution">
    <text evidence="1">The sequence shown here is derived from an EMBL/GenBank/DDBJ whole genome shotgun (WGS) entry which is preliminary data.</text>
</comment>
<reference evidence="1 2" key="1">
    <citation type="submission" date="2020-08" db="EMBL/GenBank/DDBJ databases">
        <title>Genomic Encyclopedia of Type Strains, Phase IV (KMG-IV): sequencing the most valuable type-strain genomes for metagenomic binning, comparative biology and taxonomic classification.</title>
        <authorList>
            <person name="Goeker M."/>
        </authorList>
    </citation>
    <scope>NUCLEOTIDE SEQUENCE [LARGE SCALE GENOMIC DNA]</scope>
    <source>
        <strain evidence="1 2">DSM 103526</strain>
    </source>
</reference>
<sequence length="119" mass="14043">MLKSREEKTKELLTVTDTKIEVWGREEFKNELKETAYRDKSIKTIWAKVIPQTGKLQSQAADTKLSNVSHKILVRYGAGKDITQDMHFKVRGNRFDIKYILNPYYADEWLEIFCEEIIE</sequence>
<dbReference type="NCBIfam" id="TIGR01563">
    <property type="entry name" value="gp16_SPP1"/>
    <property type="match status" value="1"/>
</dbReference>
<evidence type="ECO:0000313" key="1">
    <source>
        <dbReference type="EMBL" id="MBB6214965.1"/>
    </source>
</evidence>
<accession>A0A841KXU9</accession>
<proteinExistence type="predicted"/>
<dbReference type="Gene3D" id="2.40.10.270">
    <property type="entry name" value="Bacteriophage SPP1 head-tail adaptor protein"/>
    <property type="match status" value="1"/>
</dbReference>
<dbReference type="InterPro" id="IPR008767">
    <property type="entry name" value="Phage_SPP1_head-tail_adaptor"/>
</dbReference>
<dbReference type="EMBL" id="JACHEN010000004">
    <property type="protein sequence ID" value="MBB6214965.1"/>
    <property type="molecule type" value="Genomic_DNA"/>
</dbReference>
<name>A0A841KXU9_9FIRM</name>
<evidence type="ECO:0000313" key="2">
    <source>
        <dbReference type="Proteomes" id="UP000579281"/>
    </source>
</evidence>
<dbReference type="AlphaFoldDB" id="A0A841KXU9"/>
<dbReference type="InterPro" id="IPR038666">
    <property type="entry name" value="SSP1_head-tail_sf"/>
</dbReference>
<dbReference type="Pfam" id="PF05521">
    <property type="entry name" value="Phage_HCP"/>
    <property type="match status" value="1"/>
</dbReference>
<gene>
    <name evidence="1" type="ORF">HNQ80_001050</name>
</gene>